<reference evidence="2 3" key="1">
    <citation type="journal article" date="2020" name="Nature">
        <title>Six reference-quality genomes reveal evolution of bat adaptations.</title>
        <authorList>
            <person name="Jebb D."/>
            <person name="Huang Z."/>
            <person name="Pippel M."/>
            <person name="Hughes G.M."/>
            <person name="Lavrichenko K."/>
            <person name="Devanna P."/>
            <person name="Winkler S."/>
            <person name="Jermiin L.S."/>
            <person name="Skirmuntt E.C."/>
            <person name="Katzourakis A."/>
            <person name="Burkitt-Gray L."/>
            <person name="Ray D.A."/>
            <person name="Sullivan K.A.M."/>
            <person name="Roscito J.G."/>
            <person name="Kirilenko B.M."/>
            <person name="Davalos L.M."/>
            <person name="Corthals A.P."/>
            <person name="Power M.L."/>
            <person name="Jones G."/>
            <person name="Ransome R.D."/>
            <person name="Dechmann D.K.N."/>
            <person name="Locatelli A.G."/>
            <person name="Puechmaille S.J."/>
            <person name="Fedrigo O."/>
            <person name="Jarvis E.D."/>
            <person name="Hiller M."/>
            <person name="Vernes S.C."/>
            <person name="Myers E.W."/>
            <person name="Teeling E.C."/>
        </authorList>
    </citation>
    <scope>NUCLEOTIDE SEQUENCE [LARGE SCALE GENOMIC DNA]</scope>
    <source>
        <strain evidence="2">MRouAeg1</strain>
        <tissue evidence="2">Muscle</tissue>
    </source>
</reference>
<name>A0A7J8K631_ROUAE</name>
<sequence>MSAAIASLAASYGSGSGSESDSDSEGGRCQLPAADSLMHLTKSASAKPSLAVAVDSAPEVAVKEDLETGVHLDPAVKEVQYNPTYETMFAPEVRKHTIYKILSFAKVFAKLCIGR</sequence>
<dbReference type="EMBL" id="JACASE010000001">
    <property type="protein sequence ID" value="KAF6504308.1"/>
    <property type="molecule type" value="Genomic_DNA"/>
</dbReference>
<keyword evidence="2" id="KW-0132">Cell division</keyword>
<keyword evidence="2" id="KW-0131">Cell cycle</keyword>
<organism evidence="2 3">
    <name type="scientific">Rousettus aegyptiacus</name>
    <name type="common">Egyptian fruit bat</name>
    <name type="synonym">Pteropus aegyptiacus</name>
    <dbReference type="NCBI Taxonomy" id="9407"/>
    <lineage>
        <taxon>Eukaryota</taxon>
        <taxon>Metazoa</taxon>
        <taxon>Chordata</taxon>
        <taxon>Craniata</taxon>
        <taxon>Vertebrata</taxon>
        <taxon>Euteleostomi</taxon>
        <taxon>Mammalia</taxon>
        <taxon>Eutheria</taxon>
        <taxon>Laurasiatheria</taxon>
        <taxon>Chiroptera</taxon>
        <taxon>Yinpterochiroptera</taxon>
        <taxon>Pteropodoidea</taxon>
        <taxon>Pteropodidae</taxon>
        <taxon>Rousettinae</taxon>
        <taxon>Rousettus</taxon>
    </lineage>
</organism>
<comment type="caution">
    <text evidence="2">The sequence shown here is derived from an EMBL/GenBank/DDBJ whole genome shotgun (WGS) entry which is preliminary data.</text>
</comment>
<dbReference type="Proteomes" id="UP000593571">
    <property type="component" value="Unassembled WGS sequence"/>
</dbReference>
<feature type="region of interest" description="Disordered" evidence="1">
    <location>
        <begin position="1"/>
        <end position="29"/>
    </location>
</feature>
<evidence type="ECO:0000313" key="3">
    <source>
        <dbReference type="Proteomes" id="UP000593571"/>
    </source>
</evidence>
<gene>
    <name evidence="2" type="ORF">HJG63_002517</name>
</gene>
<evidence type="ECO:0000313" key="2">
    <source>
        <dbReference type="EMBL" id="KAF6504308.1"/>
    </source>
</evidence>
<accession>A0A7J8K631</accession>
<evidence type="ECO:0000256" key="1">
    <source>
        <dbReference type="SAM" id="MobiDB-lite"/>
    </source>
</evidence>
<keyword evidence="3" id="KW-1185">Reference proteome</keyword>
<dbReference type="GO" id="GO:0051301">
    <property type="term" value="P:cell division"/>
    <property type="evidence" value="ECO:0007669"/>
    <property type="project" value="UniProtKB-KW"/>
</dbReference>
<dbReference type="AlphaFoldDB" id="A0A7J8K631"/>
<feature type="compositionally biased region" description="Low complexity" evidence="1">
    <location>
        <begin position="1"/>
        <end position="19"/>
    </location>
</feature>
<proteinExistence type="predicted"/>
<protein>
    <submittedName>
        <fullName evidence="2">Cell division cycle 40</fullName>
    </submittedName>
</protein>